<gene>
    <name evidence="2" type="ORF">MNKW57_00450</name>
</gene>
<dbReference type="Gene3D" id="3.90.1200.10">
    <property type="match status" value="1"/>
</dbReference>
<reference evidence="2 3" key="1">
    <citation type="submission" date="2023-04" db="EMBL/GenBank/DDBJ databases">
        <title>Marinobulbifer ophiurae gen. nov., sp. Nov., isolate from tissue of brittle star Ophioplocus japonicus.</title>
        <authorList>
            <person name="Kawano K."/>
            <person name="Sawayama S."/>
            <person name="Nakagawa S."/>
        </authorList>
    </citation>
    <scope>NUCLEOTIDE SEQUENCE [LARGE SCALE GENOMIC DNA]</scope>
    <source>
        <strain evidence="2 3">NKW57</strain>
    </source>
</reference>
<name>A0ABQ6LUI2_9GAMM</name>
<evidence type="ECO:0000313" key="3">
    <source>
        <dbReference type="Proteomes" id="UP001224392"/>
    </source>
</evidence>
<protein>
    <submittedName>
        <fullName evidence="2">Phosphotransferase</fullName>
    </submittedName>
</protein>
<dbReference type="Proteomes" id="UP001224392">
    <property type="component" value="Unassembled WGS sequence"/>
</dbReference>
<dbReference type="Gene3D" id="3.30.200.20">
    <property type="entry name" value="Phosphorylase Kinase, domain 1"/>
    <property type="match status" value="1"/>
</dbReference>
<evidence type="ECO:0000313" key="2">
    <source>
        <dbReference type="EMBL" id="GMG85724.1"/>
    </source>
</evidence>
<dbReference type="SUPFAM" id="SSF56112">
    <property type="entry name" value="Protein kinase-like (PK-like)"/>
    <property type="match status" value="1"/>
</dbReference>
<dbReference type="InterPro" id="IPR011009">
    <property type="entry name" value="Kinase-like_dom_sf"/>
</dbReference>
<dbReference type="Pfam" id="PF01636">
    <property type="entry name" value="APH"/>
    <property type="match status" value="1"/>
</dbReference>
<evidence type="ECO:0000259" key="1">
    <source>
        <dbReference type="Pfam" id="PF01636"/>
    </source>
</evidence>
<proteinExistence type="predicted"/>
<organism evidence="2 3">
    <name type="scientific">Biformimicrobium ophioploci</name>
    <dbReference type="NCBI Taxonomy" id="3036711"/>
    <lineage>
        <taxon>Bacteria</taxon>
        <taxon>Pseudomonadati</taxon>
        <taxon>Pseudomonadota</taxon>
        <taxon>Gammaproteobacteria</taxon>
        <taxon>Cellvibrionales</taxon>
        <taxon>Microbulbiferaceae</taxon>
        <taxon>Biformimicrobium</taxon>
    </lineage>
</organism>
<keyword evidence="3" id="KW-1185">Reference proteome</keyword>
<comment type="caution">
    <text evidence="2">The sequence shown here is derived from an EMBL/GenBank/DDBJ whole genome shotgun (WGS) entry which is preliminary data.</text>
</comment>
<dbReference type="EMBL" id="BSYJ01000001">
    <property type="protein sequence ID" value="GMG85724.1"/>
    <property type="molecule type" value="Genomic_DNA"/>
</dbReference>
<feature type="domain" description="Aminoglycoside phosphotransferase" evidence="1">
    <location>
        <begin position="30"/>
        <end position="252"/>
    </location>
</feature>
<dbReference type="InterPro" id="IPR002575">
    <property type="entry name" value="Aminoglycoside_PTrfase"/>
</dbReference>
<sequence length="355" mass="40700">MGERLQQLSEWARRALKAHCGADCADRLQVVPLPGDAGFRRYYRCNTDPTLIAVDAPPSTENNARFVALADYLRRYGIHTPQVVAADIEQGFMLLEDLGDDQLFTLLDEDSAQSLYAEALSELLCLQQVPRCETLLQPYDREKLATEIGLFRPWFCESMLGVQLDDAAVAILDAVTEKLLASALEQPTVMVHRDYHSRNIMIREAHRPGIVDFQDAVWGPVTYDLAGLLRDCYVRWPREQVEHWALTYADMAISTDIMPEVTREQFLRWFDWMGMQRHLKVLGIFSRLWLRDGKPGYLRDLPLVMRYTLEVAEAYDEFADFARWFRDTLVPAAESQSWYRDWRTAGVAGRAGDAA</sequence>
<accession>A0ABQ6LUI2</accession>